<dbReference type="GO" id="GO:0008270">
    <property type="term" value="F:zinc ion binding"/>
    <property type="evidence" value="ECO:0007669"/>
    <property type="project" value="InterPro"/>
</dbReference>
<organism evidence="2 3">
    <name type="scientific">Reticulomyxa filosa</name>
    <dbReference type="NCBI Taxonomy" id="46433"/>
    <lineage>
        <taxon>Eukaryota</taxon>
        <taxon>Sar</taxon>
        <taxon>Rhizaria</taxon>
        <taxon>Retaria</taxon>
        <taxon>Foraminifera</taxon>
        <taxon>Monothalamids</taxon>
        <taxon>Reticulomyxidae</taxon>
        <taxon>Reticulomyxa</taxon>
    </lineage>
</organism>
<dbReference type="AlphaFoldDB" id="X6LBY8"/>
<name>X6LBY8_RETFI</name>
<proteinExistence type="predicted"/>
<dbReference type="EMBL" id="ASPP01046150">
    <property type="protein sequence ID" value="ETN98651.1"/>
    <property type="molecule type" value="Genomic_DNA"/>
</dbReference>
<dbReference type="Proteomes" id="UP000023152">
    <property type="component" value="Unassembled WGS sequence"/>
</dbReference>
<feature type="compositionally biased region" description="Polar residues" evidence="1">
    <location>
        <begin position="138"/>
        <end position="150"/>
    </location>
</feature>
<evidence type="ECO:0008006" key="4">
    <source>
        <dbReference type="Google" id="ProtNLM"/>
    </source>
</evidence>
<feature type="region of interest" description="Disordered" evidence="1">
    <location>
        <begin position="126"/>
        <end position="194"/>
    </location>
</feature>
<feature type="compositionally biased region" description="Polar residues" evidence="1">
    <location>
        <begin position="158"/>
        <end position="168"/>
    </location>
</feature>
<dbReference type="InterPro" id="IPR036875">
    <property type="entry name" value="Znf_CCHC_sf"/>
</dbReference>
<dbReference type="GO" id="GO:0003676">
    <property type="term" value="F:nucleic acid binding"/>
    <property type="evidence" value="ECO:0007669"/>
    <property type="project" value="InterPro"/>
</dbReference>
<dbReference type="Gene3D" id="4.10.60.10">
    <property type="entry name" value="Zinc finger, CCHC-type"/>
    <property type="match status" value="1"/>
</dbReference>
<evidence type="ECO:0000313" key="2">
    <source>
        <dbReference type="EMBL" id="ETN98651.1"/>
    </source>
</evidence>
<keyword evidence="3" id="KW-1185">Reference proteome</keyword>
<feature type="compositionally biased region" description="Polar residues" evidence="1">
    <location>
        <begin position="182"/>
        <end position="194"/>
    </location>
</feature>
<gene>
    <name evidence="2" type="ORF">RFI_38841</name>
</gene>
<protein>
    <recommendedName>
        <fullName evidence="4">CCHC-type domain-containing protein</fullName>
    </recommendedName>
</protein>
<feature type="non-terminal residue" evidence="2">
    <location>
        <position position="1"/>
    </location>
</feature>
<evidence type="ECO:0000256" key="1">
    <source>
        <dbReference type="SAM" id="MobiDB-lite"/>
    </source>
</evidence>
<sequence>NRYVLLRGVSIHESENEIKEILADYGYQVQEVKRFHKMPIVKVMLSKIEDWIFNGESDQNKSSPKSHFNQYRKCYTLNHIARECPKKRKVCKYCGLANHEAAKCRNKNDTRKHKCVLCRGQHPSDSVQKKKAYKTVPIKSNAQQQANDYSYTDAAKGQRSNGNENKNGPQKPKKKRNKSRNEINTANNNMQADL</sequence>
<comment type="caution">
    <text evidence="2">The sequence shown here is derived from an EMBL/GenBank/DDBJ whole genome shotgun (WGS) entry which is preliminary data.</text>
</comment>
<reference evidence="2 3" key="1">
    <citation type="journal article" date="2013" name="Curr. Biol.">
        <title>The Genome of the Foraminiferan Reticulomyxa filosa.</title>
        <authorList>
            <person name="Glockner G."/>
            <person name="Hulsmann N."/>
            <person name="Schleicher M."/>
            <person name="Noegel A.A."/>
            <person name="Eichinger L."/>
            <person name="Gallinger C."/>
            <person name="Pawlowski J."/>
            <person name="Sierra R."/>
            <person name="Euteneuer U."/>
            <person name="Pillet L."/>
            <person name="Moustafa A."/>
            <person name="Platzer M."/>
            <person name="Groth M."/>
            <person name="Szafranski K."/>
            <person name="Schliwa M."/>
        </authorList>
    </citation>
    <scope>NUCLEOTIDE SEQUENCE [LARGE SCALE GENOMIC DNA]</scope>
</reference>
<accession>X6LBY8</accession>
<evidence type="ECO:0000313" key="3">
    <source>
        <dbReference type="Proteomes" id="UP000023152"/>
    </source>
</evidence>
<dbReference type="SUPFAM" id="SSF57756">
    <property type="entry name" value="Retrovirus zinc finger-like domains"/>
    <property type="match status" value="1"/>
</dbReference>